<comment type="caution">
    <text evidence="9">The sequence shown here is derived from an EMBL/GenBank/DDBJ whole genome shotgun (WGS) entry which is preliminary data.</text>
</comment>
<protein>
    <submittedName>
        <fullName evidence="9">ABC transporter permease</fullName>
    </submittedName>
</protein>
<keyword evidence="2" id="KW-1003">Cell membrane</keyword>
<evidence type="ECO:0000259" key="7">
    <source>
        <dbReference type="Pfam" id="PF02687"/>
    </source>
</evidence>
<dbReference type="PANTHER" id="PTHR30572:SF18">
    <property type="entry name" value="ABC-TYPE MACROLIDE FAMILY EXPORT SYSTEM PERMEASE COMPONENT 2"/>
    <property type="match status" value="1"/>
</dbReference>
<dbReference type="EMBL" id="JAPDNS010000001">
    <property type="protein sequence ID" value="MCW3485213.1"/>
    <property type="molecule type" value="Genomic_DNA"/>
</dbReference>
<accession>A0ABT3IMN0</accession>
<dbReference type="PANTHER" id="PTHR30572">
    <property type="entry name" value="MEMBRANE COMPONENT OF TRANSPORTER-RELATED"/>
    <property type="match status" value="1"/>
</dbReference>
<dbReference type="InterPro" id="IPR050250">
    <property type="entry name" value="Macrolide_Exporter_MacB"/>
</dbReference>
<proteinExistence type="predicted"/>
<dbReference type="Proteomes" id="UP001207742">
    <property type="component" value="Unassembled WGS sequence"/>
</dbReference>
<feature type="transmembrane region" description="Helical" evidence="6">
    <location>
        <begin position="664"/>
        <end position="683"/>
    </location>
</feature>
<evidence type="ECO:0000256" key="5">
    <source>
        <dbReference type="ARBA" id="ARBA00023136"/>
    </source>
</evidence>
<evidence type="ECO:0000256" key="4">
    <source>
        <dbReference type="ARBA" id="ARBA00022989"/>
    </source>
</evidence>
<feature type="transmembrane region" description="Helical" evidence="6">
    <location>
        <begin position="340"/>
        <end position="361"/>
    </location>
</feature>
<feature type="transmembrane region" description="Helical" evidence="6">
    <location>
        <begin position="21"/>
        <end position="41"/>
    </location>
</feature>
<evidence type="ECO:0000256" key="3">
    <source>
        <dbReference type="ARBA" id="ARBA00022692"/>
    </source>
</evidence>
<feature type="domain" description="ABC3 transporter permease C-terminal" evidence="7">
    <location>
        <begin position="290"/>
        <end position="401"/>
    </location>
</feature>
<evidence type="ECO:0000256" key="2">
    <source>
        <dbReference type="ARBA" id="ARBA00022475"/>
    </source>
</evidence>
<keyword evidence="5 6" id="KW-0472">Membrane</keyword>
<keyword evidence="10" id="KW-1185">Reference proteome</keyword>
<dbReference type="PROSITE" id="PS51257">
    <property type="entry name" value="PROKAR_LIPOPROTEIN"/>
    <property type="match status" value="1"/>
</dbReference>
<name>A0ABT3IMN0_9BACT</name>
<keyword evidence="4 6" id="KW-1133">Transmembrane helix</keyword>
<feature type="domain" description="ABC3 transporter permease C-terminal" evidence="7">
    <location>
        <begin position="668"/>
        <end position="776"/>
    </location>
</feature>
<feature type="transmembrane region" description="Helical" evidence="6">
    <location>
        <begin position="421"/>
        <end position="445"/>
    </location>
</feature>
<reference evidence="9 10" key="1">
    <citation type="submission" date="2022-10" db="EMBL/GenBank/DDBJ databases">
        <title>Chitinophaga nivalis PC15 sp. nov., isolated from Pyeongchang county, South Korea.</title>
        <authorList>
            <person name="Trinh H.N."/>
        </authorList>
    </citation>
    <scope>NUCLEOTIDE SEQUENCE [LARGE SCALE GENOMIC DNA]</scope>
    <source>
        <strain evidence="9 10">PC14</strain>
    </source>
</reference>
<feature type="transmembrane region" description="Helical" evidence="6">
    <location>
        <begin position="381"/>
        <end position="400"/>
    </location>
</feature>
<evidence type="ECO:0000256" key="1">
    <source>
        <dbReference type="ARBA" id="ARBA00004651"/>
    </source>
</evidence>
<gene>
    <name evidence="9" type="ORF">OL497_14990</name>
</gene>
<comment type="subcellular location">
    <subcellularLocation>
        <location evidence="1">Cell membrane</location>
        <topology evidence="1">Multi-pass membrane protein</topology>
    </subcellularLocation>
</comment>
<dbReference type="InterPro" id="IPR025857">
    <property type="entry name" value="MacB_PCD"/>
</dbReference>
<organism evidence="9 10">
    <name type="scientific">Chitinophaga nivalis</name>
    <dbReference type="NCBI Taxonomy" id="2991709"/>
    <lineage>
        <taxon>Bacteria</taxon>
        <taxon>Pseudomonadati</taxon>
        <taxon>Bacteroidota</taxon>
        <taxon>Chitinophagia</taxon>
        <taxon>Chitinophagales</taxon>
        <taxon>Chitinophagaceae</taxon>
        <taxon>Chitinophaga</taxon>
    </lineage>
</organism>
<feature type="transmembrane region" description="Helical" evidence="6">
    <location>
        <begin position="719"/>
        <end position="740"/>
    </location>
</feature>
<dbReference type="Pfam" id="PF12704">
    <property type="entry name" value="MacB_PCD"/>
    <property type="match status" value="1"/>
</dbReference>
<evidence type="ECO:0000259" key="8">
    <source>
        <dbReference type="Pfam" id="PF12704"/>
    </source>
</evidence>
<dbReference type="RefSeq" id="WP_264731372.1">
    <property type="nucleotide sequence ID" value="NZ_JAPDNR010000001.1"/>
</dbReference>
<feature type="domain" description="MacB-like periplasmic core" evidence="8">
    <location>
        <begin position="20"/>
        <end position="245"/>
    </location>
</feature>
<evidence type="ECO:0000313" key="9">
    <source>
        <dbReference type="EMBL" id="MCW3485213.1"/>
    </source>
</evidence>
<keyword evidence="3 6" id="KW-0812">Transmembrane</keyword>
<evidence type="ECO:0000313" key="10">
    <source>
        <dbReference type="Proteomes" id="UP001207742"/>
    </source>
</evidence>
<evidence type="ECO:0000256" key="6">
    <source>
        <dbReference type="SAM" id="Phobius"/>
    </source>
</evidence>
<dbReference type="Pfam" id="PF02687">
    <property type="entry name" value="FtsX"/>
    <property type="match status" value="2"/>
</dbReference>
<sequence length="787" mass="87037">MLKSYFIIAWRRLVKDRQFTAINLMGLSTGLACTLLIYLWVYDEYRMDRFHENDRRLYQVMENQPTGEGIVTSQETPAMLAETLPAIFPEVAYAAVSTPPFWFPQVALTAGNSLVKSPGVFAGKDYFNIFSYPLIAGHKNQVLADKHSIVISEKLALSLFHTTVNVTGKTIGWQIDQFKKYSVVSGVFKDMPGNASVQLDFVMSFEAFRELMNISHNITPGGPFYTYLVLGDQVSVPAFNEKLRSYMSSLAKGPARQMFLQRYADNYLYGKYVQGVQTGGRIVYVRLFVLIALFIILIAGINFMNLHTARATTRMKETGVRKAVGAGRWTLALQYLCESFLLSFLALVIALLLIVLLMPAFNHITGKQLSLQPAATPMLGMLAITVLTGLISGSYPAWYLSGLRTTAVLKGRLPNAISALWTRKGLVIFQFTLSVTFVVAVWVVYRQMDYIQHKSPGYNKNQVISFAAEGTIPANLDGFLAAIKKIPGVVQASSIAGNVQGAPSVGIPWQYNGHAATIQFRPFLVNHDLIPTLGIQMAAGRPFSGDFRTDTTKIIFNEAAIQALGISDPVGKIISWAGVNREIIGVTKDFHFESLYETIKPCFFQLDARTGTILVKLTAGMEPAVIARLEAFYKTYNPGFAFSYTFLDTAYQAQYIAERRMAQLSGYFAGLAVIISLLGLLGLTAYTAERRRREVGIRKVLGASVMQVVVLLSSDFLKAVGLSILLALPLAWWLMSRWLQAFAYHMPMQADVFICTGMAMTALALLTISVQTLQAALANPVKSLDSE</sequence>
<feature type="transmembrane region" description="Helical" evidence="6">
    <location>
        <begin position="283"/>
        <end position="306"/>
    </location>
</feature>
<feature type="transmembrane region" description="Helical" evidence="6">
    <location>
        <begin position="752"/>
        <end position="777"/>
    </location>
</feature>
<dbReference type="InterPro" id="IPR003838">
    <property type="entry name" value="ABC3_permease_C"/>
</dbReference>